<evidence type="ECO:0008006" key="4">
    <source>
        <dbReference type="Google" id="ProtNLM"/>
    </source>
</evidence>
<dbReference type="EMBL" id="WBOS01000001">
    <property type="protein sequence ID" value="KAB2338542.1"/>
    <property type="molecule type" value="Genomic_DNA"/>
</dbReference>
<dbReference type="Proteomes" id="UP000481030">
    <property type="component" value="Unassembled WGS sequence"/>
</dbReference>
<accession>A0A6L3VBH1</accession>
<evidence type="ECO:0000256" key="1">
    <source>
        <dbReference type="SAM" id="MobiDB-lite"/>
    </source>
</evidence>
<proteinExistence type="predicted"/>
<protein>
    <recommendedName>
        <fullName evidence="4">YqfQ-like protein</fullName>
    </recommendedName>
</protein>
<feature type="region of interest" description="Disordered" evidence="1">
    <location>
        <begin position="164"/>
        <end position="203"/>
    </location>
</feature>
<gene>
    <name evidence="2" type="ORF">F7731_03005</name>
</gene>
<evidence type="ECO:0000313" key="3">
    <source>
        <dbReference type="Proteomes" id="UP000481030"/>
    </source>
</evidence>
<dbReference type="Pfam" id="PF14181">
    <property type="entry name" value="YqfQ"/>
    <property type="match status" value="1"/>
</dbReference>
<sequence length="218" mass="22799">MINGPRAPFHGGMPPHAFRNQMFGPPPMGFRGAQPFMRGPGAPMGGAGGPMARGGFRGLGVPQQMRQGGGSGGLFSKLLGRGNSGRGLGGGAMQTASRAAGAGNTGAGGILKSLSDPGAVTGFLQNTQKVLNTAQQIGPMVQQYGPLVRNIPAIWKLYRGIKGSSNETSEEKEKEIKKPKKTKKAANTKKQDTPIIEESTIENEKKAEIGMSKPKLYV</sequence>
<evidence type="ECO:0000313" key="2">
    <source>
        <dbReference type="EMBL" id="KAB2338542.1"/>
    </source>
</evidence>
<dbReference type="OrthoDB" id="2860117at2"/>
<name>A0A6L3VBH1_9BACI</name>
<feature type="compositionally biased region" description="Basic residues" evidence="1">
    <location>
        <begin position="177"/>
        <end position="187"/>
    </location>
</feature>
<comment type="caution">
    <text evidence="2">The sequence shown here is derived from an EMBL/GenBank/DDBJ whole genome shotgun (WGS) entry which is preliminary data.</text>
</comment>
<dbReference type="RefSeq" id="WP_151533281.1">
    <property type="nucleotide sequence ID" value="NZ_WBOS01000001.1"/>
</dbReference>
<reference evidence="2 3" key="1">
    <citation type="journal article" date="2016" name="Antonie Van Leeuwenhoek">
        <title>Bacillus depressus sp. nov., isolated from soil of a sunflower field.</title>
        <authorList>
            <person name="Wei X."/>
            <person name="Xin D."/>
            <person name="Xin Y."/>
            <person name="Zhang H."/>
            <person name="Wang T."/>
            <person name="Zhang J."/>
        </authorList>
    </citation>
    <scope>NUCLEOTIDE SEQUENCE [LARGE SCALE GENOMIC DNA]</scope>
    <source>
        <strain evidence="2 3">BZ1</strain>
    </source>
</reference>
<dbReference type="AlphaFoldDB" id="A0A6L3VBH1"/>
<keyword evidence="3" id="KW-1185">Reference proteome</keyword>
<organism evidence="2 3">
    <name type="scientific">Cytobacillus depressus</name>
    <dbReference type="NCBI Taxonomy" id="1602942"/>
    <lineage>
        <taxon>Bacteria</taxon>
        <taxon>Bacillati</taxon>
        <taxon>Bacillota</taxon>
        <taxon>Bacilli</taxon>
        <taxon>Bacillales</taxon>
        <taxon>Bacillaceae</taxon>
        <taxon>Cytobacillus</taxon>
    </lineage>
</organism>
<dbReference type="InterPro" id="IPR025571">
    <property type="entry name" value="YqfQ"/>
</dbReference>